<dbReference type="NCBIfam" id="TIGR02985">
    <property type="entry name" value="Sig70_bacteroi1"/>
    <property type="match status" value="1"/>
</dbReference>
<dbReference type="AlphaFoldDB" id="A0AAW9S341"/>
<comment type="similarity">
    <text evidence="1">Belongs to the sigma-70 factor family. ECF subfamily.</text>
</comment>
<evidence type="ECO:0000256" key="2">
    <source>
        <dbReference type="ARBA" id="ARBA00023015"/>
    </source>
</evidence>
<keyword evidence="8" id="KW-1185">Reference proteome</keyword>
<keyword evidence="4" id="KW-0804">Transcription</keyword>
<evidence type="ECO:0000259" key="6">
    <source>
        <dbReference type="Pfam" id="PF08281"/>
    </source>
</evidence>
<dbReference type="EMBL" id="JBDKWZ010000004">
    <property type="protein sequence ID" value="MEN7548002.1"/>
    <property type="molecule type" value="Genomic_DNA"/>
</dbReference>
<dbReference type="GO" id="GO:0006352">
    <property type="term" value="P:DNA-templated transcription initiation"/>
    <property type="evidence" value="ECO:0007669"/>
    <property type="project" value="InterPro"/>
</dbReference>
<evidence type="ECO:0000259" key="5">
    <source>
        <dbReference type="Pfam" id="PF04542"/>
    </source>
</evidence>
<dbReference type="CDD" id="cd06171">
    <property type="entry name" value="Sigma70_r4"/>
    <property type="match status" value="1"/>
</dbReference>
<evidence type="ECO:0000256" key="3">
    <source>
        <dbReference type="ARBA" id="ARBA00023082"/>
    </source>
</evidence>
<evidence type="ECO:0000313" key="7">
    <source>
        <dbReference type="EMBL" id="MEN7548002.1"/>
    </source>
</evidence>
<feature type="domain" description="RNA polymerase sigma-70 region 2" evidence="5">
    <location>
        <begin position="12"/>
        <end position="77"/>
    </location>
</feature>
<dbReference type="GO" id="GO:0016987">
    <property type="term" value="F:sigma factor activity"/>
    <property type="evidence" value="ECO:0007669"/>
    <property type="project" value="UniProtKB-KW"/>
</dbReference>
<evidence type="ECO:0000313" key="8">
    <source>
        <dbReference type="Proteomes" id="UP001403385"/>
    </source>
</evidence>
<protein>
    <submittedName>
        <fullName evidence="7">RNA polymerase sigma-70 factor</fullName>
    </submittedName>
</protein>
<dbReference type="Gene3D" id="1.10.10.10">
    <property type="entry name" value="Winged helix-like DNA-binding domain superfamily/Winged helix DNA-binding domain"/>
    <property type="match status" value="1"/>
</dbReference>
<dbReference type="InterPro" id="IPR036388">
    <property type="entry name" value="WH-like_DNA-bd_sf"/>
</dbReference>
<keyword evidence="3" id="KW-0731">Sigma factor</keyword>
<dbReference type="InterPro" id="IPR014284">
    <property type="entry name" value="RNA_pol_sigma-70_dom"/>
</dbReference>
<feature type="domain" description="RNA polymerase sigma factor 70 region 4 type 2" evidence="6">
    <location>
        <begin position="108"/>
        <end position="159"/>
    </location>
</feature>
<dbReference type="InterPro" id="IPR013249">
    <property type="entry name" value="RNA_pol_sigma70_r4_t2"/>
</dbReference>
<dbReference type="Gene3D" id="1.10.1740.10">
    <property type="match status" value="1"/>
</dbReference>
<dbReference type="Pfam" id="PF04542">
    <property type="entry name" value="Sigma70_r2"/>
    <property type="match status" value="1"/>
</dbReference>
<dbReference type="SUPFAM" id="SSF88946">
    <property type="entry name" value="Sigma2 domain of RNA polymerase sigma factors"/>
    <property type="match status" value="1"/>
</dbReference>
<evidence type="ECO:0000256" key="4">
    <source>
        <dbReference type="ARBA" id="ARBA00023163"/>
    </source>
</evidence>
<dbReference type="InterPro" id="IPR007627">
    <property type="entry name" value="RNA_pol_sigma70_r2"/>
</dbReference>
<dbReference type="PANTHER" id="PTHR43133">
    <property type="entry name" value="RNA POLYMERASE ECF-TYPE SIGMA FACTO"/>
    <property type="match status" value="1"/>
</dbReference>
<dbReference type="InterPro" id="IPR013325">
    <property type="entry name" value="RNA_pol_sigma_r2"/>
</dbReference>
<sequence>MKMEKERLFKQLFDEYYTPLCVYAHRYIPDMKEAEEVVQNAFVKIWNQPKIYTSLSFLKNYTYRTVHNDCVNYLNKSKVHRNYLKAIKNQYPQEPFVQTSELFELEKLLDQALEQLSPQVKKVFLLNRFGGLKYKEVAEALDLSPKTVESHMSKALAFLREELKDYL</sequence>
<name>A0AAW9S341_9BACT</name>
<accession>A0AAW9S341</accession>
<dbReference type="NCBIfam" id="TIGR02937">
    <property type="entry name" value="sigma70-ECF"/>
    <property type="match status" value="1"/>
</dbReference>
<dbReference type="InterPro" id="IPR014327">
    <property type="entry name" value="RNA_pol_sigma70_bacteroid"/>
</dbReference>
<gene>
    <name evidence="7" type="ORF">AAG747_08780</name>
</gene>
<keyword evidence="2" id="KW-0805">Transcription regulation</keyword>
<proteinExistence type="inferred from homology"/>
<dbReference type="Proteomes" id="UP001403385">
    <property type="component" value="Unassembled WGS sequence"/>
</dbReference>
<comment type="caution">
    <text evidence="7">The sequence shown here is derived from an EMBL/GenBank/DDBJ whole genome shotgun (WGS) entry which is preliminary data.</text>
</comment>
<dbReference type="SUPFAM" id="SSF88659">
    <property type="entry name" value="Sigma3 and sigma4 domains of RNA polymerase sigma factors"/>
    <property type="match status" value="1"/>
</dbReference>
<organism evidence="7 8">
    <name type="scientific">Rapidithrix thailandica</name>
    <dbReference type="NCBI Taxonomy" id="413964"/>
    <lineage>
        <taxon>Bacteria</taxon>
        <taxon>Pseudomonadati</taxon>
        <taxon>Bacteroidota</taxon>
        <taxon>Cytophagia</taxon>
        <taxon>Cytophagales</taxon>
        <taxon>Flammeovirgaceae</taxon>
        <taxon>Rapidithrix</taxon>
    </lineage>
</organism>
<dbReference type="PANTHER" id="PTHR43133:SF46">
    <property type="entry name" value="RNA POLYMERASE SIGMA-70 FACTOR ECF SUBFAMILY"/>
    <property type="match status" value="1"/>
</dbReference>
<reference evidence="7 8" key="1">
    <citation type="submission" date="2024-04" db="EMBL/GenBank/DDBJ databases">
        <title>Novel genus in family Flammeovirgaceae.</title>
        <authorList>
            <person name="Nguyen T.H."/>
            <person name="Vuong T.Q."/>
            <person name="Le H."/>
            <person name="Kim S.-G."/>
        </authorList>
    </citation>
    <scope>NUCLEOTIDE SEQUENCE [LARGE SCALE GENOMIC DNA]</scope>
    <source>
        <strain evidence="7 8">JCM 23209</strain>
    </source>
</reference>
<dbReference type="RefSeq" id="WP_346820784.1">
    <property type="nucleotide sequence ID" value="NZ_JBDKWZ010000004.1"/>
</dbReference>
<dbReference type="InterPro" id="IPR039425">
    <property type="entry name" value="RNA_pol_sigma-70-like"/>
</dbReference>
<evidence type="ECO:0000256" key="1">
    <source>
        <dbReference type="ARBA" id="ARBA00010641"/>
    </source>
</evidence>
<dbReference type="InterPro" id="IPR013324">
    <property type="entry name" value="RNA_pol_sigma_r3/r4-like"/>
</dbReference>
<dbReference type="Pfam" id="PF08281">
    <property type="entry name" value="Sigma70_r4_2"/>
    <property type="match status" value="1"/>
</dbReference>
<dbReference type="GO" id="GO:0003677">
    <property type="term" value="F:DNA binding"/>
    <property type="evidence" value="ECO:0007669"/>
    <property type="project" value="InterPro"/>
</dbReference>